<dbReference type="AlphaFoldDB" id="A0A516KGB8"/>
<name>A0A516KGB8_9BACI</name>
<accession>A0A516KGB8</accession>
<dbReference type="Proteomes" id="UP000315215">
    <property type="component" value="Chromosome"/>
</dbReference>
<dbReference type="RefSeq" id="WP_143893928.1">
    <property type="nucleotide sequence ID" value="NZ_CP041666.1"/>
</dbReference>
<dbReference type="InterPro" id="IPR019699">
    <property type="entry name" value="DUF2584"/>
</dbReference>
<organism evidence="1 2">
    <name type="scientific">Radiobacillus deserti</name>
    <dbReference type="NCBI Taxonomy" id="2594883"/>
    <lineage>
        <taxon>Bacteria</taxon>
        <taxon>Bacillati</taxon>
        <taxon>Bacillota</taxon>
        <taxon>Bacilli</taxon>
        <taxon>Bacillales</taxon>
        <taxon>Bacillaceae</taxon>
        <taxon>Radiobacillus</taxon>
    </lineage>
</organism>
<proteinExistence type="predicted"/>
<evidence type="ECO:0000313" key="2">
    <source>
        <dbReference type="Proteomes" id="UP000315215"/>
    </source>
</evidence>
<dbReference type="Pfam" id="PF10763">
    <property type="entry name" value="DUF2584"/>
    <property type="match status" value="1"/>
</dbReference>
<evidence type="ECO:0000313" key="1">
    <source>
        <dbReference type="EMBL" id="QDP40396.1"/>
    </source>
</evidence>
<reference evidence="1 2" key="1">
    <citation type="submission" date="2019-07" db="EMBL/GenBank/DDBJ databases">
        <authorList>
            <person name="Li J."/>
        </authorList>
    </citation>
    <scope>NUCLEOTIDE SEQUENCE [LARGE SCALE GENOMIC DNA]</scope>
    <source>
        <strain evidence="1 2">TKL69</strain>
    </source>
</reference>
<dbReference type="EMBL" id="CP041666">
    <property type="protein sequence ID" value="QDP40396.1"/>
    <property type="molecule type" value="Genomic_DNA"/>
</dbReference>
<dbReference type="InterPro" id="IPR015947">
    <property type="entry name" value="PUA-like_sf"/>
</dbReference>
<dbReference type="KEGG" id="aqt:FN924_09515"/>
<keyword evidence="2" id="KW-1185">Reference proteome</keyword>
<dbReference type="OrthoDB" id="2361576at2"/>
<dbReference type="Gene3D" id="2.40.240.20">
    <property type="entry name" value="Hypothetical PUA domain-like, domain 1"/>
    <property type="match status" value="1"/>
</dbReference>
<protein>
    <submittedName>
        <fullName evidence="1">DUF2584 family protein</fullName>
    </submittedName>
</protein>
<sequence length="82" mass="9811">MSMPLSVEWKLVTDGKEKRIKEQDNTFEIQFSDFRLFPINQLIEIRRHENSDQIGTGKIIEMTWNEKGTHCRYQLHSLFNVN</sequence>
<gene>
    <name evidence="1" type="ORF">FN924_09515</name>
</gene>
<dbReference type="SUPFAM" id="SSF88697">
    <property type="entry name" value="PUA domain-like"/>
    <property type="match status" value="1"/>
</dbReference>